<feature type="compositionally biased region" description="Low complexity" evidence="1">
    <location>
        <begin position="478"/>
        <end position="493"/>
    </location>
</feature>
<feature type="compositionally biased region" description="Polar residues" evidence="1">
    <location>
        <begin position="654"/>
        <end position="669"/>
    </location>
</feature>
<feature type="compositionally biased region" description="Pro residues" evidence="1">
    <location>
        <begin position="307"/>
        <end position="316"/>
    </location>
</feature>
<feature type="compositionally biased region" description="Basic residues" evidence="1">
    <location>
        <begin position="468"/>
        <end position="477"/>
    </location>
</feature>
<accession>A0ABS0NHJ7</accession>
<comment type="caution">
    <text evidence="2">The sequence shown here is derived from an EMBL/GenBank/DDBJ whole genome shotgun (WGS) entry which is preliminary data.</text>
</comment>
<feature type="region of interest" description="Disordered" evidence="1">
    <location>
        <begin position="294"/>
        <end position="332"/>
    </location>
</feature>
<feature type="compositionally biased region" description="Low complexity" evidence="1">
    <location>
        <begin position="523"/>
        <end position="535"/>
    </location>
</feature>
<feature type="compositionally biased region" description="Low complexity" evidence="1">
    <location>
        <begin position="396"/>
        <end position="437"/>
    </location>
</feature>
<dbReference type="Proteomes" id="UP000807371">
    <property type="component" value="Unassembled WGS sequence"/>
</dbReference>
<feature type="compositionally biased region" description="Pro residues" evidence="1">
    <location>
        <begin position="494"/>
        <end position="507"/>
    </location>
</feature>
<gene>
    <name evidence="2" type="ORF">IHE55_07095</name>
</gene>
<keyword evidence="3" id="KW-1185">Reference proteome</keyword>
<evidence type="ECO:0000313" key="3">
    <source>
        <dbReference type="Proteomes" id="UP000807371"/>
    </source>
</evidence>
<feature type="compositionally biased region" description="Gly residues" evidence="1">
    <location>
        <begin position="438"/>
        <end position="451"/>
    </location>
</feature>
<reference evidence="2 3" key="1">
    <citation type="submission" date="2020-09" db="EMBL/GenBank/DDBJ databases">
        <title>Biosynthesis of the nuclear factor of activated T cells inhibitor NFAT-133 and its congeners in Streptomyces pactum.</title>
        <authorList>
            <person name="Zhou W."/>
            <person name="Posri P."/>
            <person name="Abugrain M.E."/>
            <person name="Weisberg A.J."/>
            <person name="Chang J.H."/>
            <person name="Mahmud T."/>
        </authorList>
    </citation>
    <scope>NUCLEOTIDE SEQUENCE [LARGE SCALE GENOMIC DNA]</scope>
    <source>
        <strain evidence="2 3">ATCC 27456</strain>
    </source>
</reference>
<protein>
    <submittedName>
        <fullName evidence="2">Uncharacterized protein</fullName>
    </submittedName>
</protein>
<sequence>MTACAIEPATEPDHDAAHPARPPLPAPPPYLASPALTIAAGGTYAARLACCAVTGGRYPERWTLSGPEPYAVPLHGTQPEEPDTEVLPLADGQVLVRRRVAGHHRLSLLHPAALGTVERPLGDIHRAEVTLLPPAPAGAVAFALSPSPGGAATELWLVYGDGVPRPLTVVPGRCTGGVWLDRTGGLLALDRELDGRTKTVALDLRHGGAPIPLLQITEESEDRLLLADPDSGLLLLRSDAPGTPRLGWGMLGSPLPVRFPECLREEPGTALVPFAVQPGRPRSPEGCAVAFRTAGEGPWAGPRPDRPAPAPDPVPPGTHRAPASAGPPVGGAEQVALWRPGERRLRRITAPAGWLADAGFWTARGELWLPYATPADPCGLRRVCSGAAGPERHRTAPGTAAAGTTVPGATAPGATAPGVTGTAAPGSVPAGRPAAPAEGGGKSGEGVGAPGGIRPAPVTAPRIAPVPRRPRPARRPRSAPGVEGTRTPPGYTRPRPPGSRSPPPRTRSPPARTRPPPDRAVRAVRAVRAGAPGAVPRRRRRRPDPPGSGRPAGGPGRGPRPGRCRSNRRRWQGNRAWRTGSKIHRLVKLRQGGLRGHMFRTHHPGTGVGTTAPEPGRCSMGMELSTARGEWSGVASPAQHGSISNGVTSHMSEAQTDTIGARPQQQTAAVQFPPGAGKHRGVQAAAEDPQAPVQGRHRRPVPAQAS</sequence>
<dbReference type="RefSeq" id="WP_197988255.1">
    <property type="nucleotide sequence ID" value="NZ_JACYXC010000001.1"/>
</dbReference>
<feature type="compositionally biased region" description="Low complexity" evidence="1">
    <location>
        <begin position="452"/>
        <end position="466"/>
    </location>
</feature>
<name>A0ABS0NHJ7_9ACTN</name>
<organism evidence="2 3">
    <name type="scientific">Streptomyces pactum</name>
    <dbReference type="NCBI Taxonomy" id="68249"/>
    <lineage>
        <taxon>Bacteria</taxon>
        <taxon>Bacillati</taxon>
        <taxon>Actinomycetota</taxon>
        <taxon>Actinomycetes</taxon>
        <taxon>Kitasatosporales</taxon>
        <taxon>Streptomycetaceae</taxon>
        <taxon>Streptomyces</taxon>
    </lineage>
</organism>
<evidence type="ECO:0000256" key="1">
    <source>
        <dbReference type="SAM" id="MobiDB-lite"/>
    </source>
</evidence>
<dbReference type="EMBL" id="JACYXC010000001">
    <property type="protein sequence ID" value="MBH5334579.1"/>
    <property type="molecule type" value="Genomic_DNA"/>
</dbReference>
<feature type="compositionally biased region" description="Gly residues" evidence="1">
    <location>
        <begin position="550"/>
        <end position="559"/>
    </location>
</feature>
<feature type="compositionally biased region" description="Basic residues" evidence="1">
    <location>
        <begin position="560"/>
        <end position="572"/>
    </location>
</feature>
<feature type="region of interest" description="Disordered" evidence="1">
    <location>
        <begin position="1"/>
        <end position="28"/>
    </location>
</feature>
<feature type="region of interest" description="Disordered" evidence="1">
    <location>
        <begin position="597"/>
        <end position="616"/>
    </location>
</feature>
<evidence type="ECO:0000313" key="2">
    <source>
        <dbReference type="EMBL" id="MBH5334579.1"/>
    </source>
</evidence>
<feature type="region of interest" description="Disordered" evidence="1">
    <location>
        <begin position="654"/>
        <end position="706"/>
    </location>
</feature>
<feature type="region of interest" description="Disordered" evidence="1">
    <location>
        <begin position="388"/>
        <end position="574"/>
    </location>
</feature>
<feature type="compositionally biased region" description="Low complexity" evidence="1">
    <location>
        <begin position="321"/>
        <end position="332"/>
    </location>
</feature>
<proteinExistence type="predicted"/>